<dbReference type="InterPro" id="IPR026866">
    <property type="entry name" value="CR006_AAA"/>
</dbReference>
<comment type="caution">
    <text evidence="2">The sequence shown here is derived from an EMBL/GenBank/DDBJ whole genome shotgun (WGS) entry which is preliminary data.</text>
</comment>
<dbReference type="Proteomes" id="UP000280292">
    <property type="component" value="Unassembled WGS sequence"/>
</dbReference>
<dbReference type="Pfam" id="PF13166">
    <property type="entry name" value="AAA_13"/>
    <property type="match status" value="1"/>
</dbReference>
<evidence type="ECO:0000259" key="1">
    <source>
        <dbReference type="Pfam" id="PF13166"/>
    </source>
</evidence>
<evidence type="ECO:0000313" key="3">
    <source>
        <dbReference type="Proteomes" id="UP000280292"/>
    </source>
</evidence>
<protein>
    <recommendedName>
        <fullName evidence="1">Protein CR006 P-loop domain-containing protein</fullName>
    </recommendedName>
</protein>
<accession>A0A3M2VRS2</accession>
<organism evidence="2 3">
    <name type="scientific">Pseudomonas syringae pv. ribicola</name>
    <dbReference type="NCBI Taxonomy" id="55398"/>
    <lineage>
        <taxon>Bacteria</taxon>
        <taxon>Pseudomonadati</taxon>
        <taxon>Pseudomonadota</taxon>
        <taxon>Gammaproteobacteria</taxon>
        <taxon>Pseudomonadales</taxon>
        <taxon>Pseudomonadaceae</taxon>
        <taxon>Pseudomonas</taxon>
    </lineage>
</organism>
<dbReference type="EMBL" id="RBNR01000267">
    <property type="protein sequence ID" value="RML41128.1"/>
    <property type="molecule type" value="Genomic_DNA"/>
</dbReference>
<proteinExistence type="predicted"/>
<name>A0A3M2VRS2_PSESI</name>
<sequence length="829" mass="92258">MPPGSSHHRPANHGSLHGCPTMIESISLSSIATYSPTKPENIVNLKPINFFYGANGAGKTTISRLIEKPGISANSSIAWLRNNPIPAMVYNNDFITSNFTDSKELQGVFTLGKAEQAQLDHLRDLKDLQKRHEQLVTKSTIMLEGEDGKRGKNGELASLEAKLVTRCWEQKIKHDELFKGAFTGLRSNKEAFKGKALLEYANNASSLVDLIGLQERALILYGEQPAKMSIVPDLDLTRLIAFESSPILAKKVIGKEDVSVSEIIQRLGNSDWIRQGMRFLEHTDDQCPFCQQAIPNNFEQNLAEYFDETFEADSKAVSNLRTSYFQVADEVSAQARALLSIDCDHLDKVKIGLEIQTLDALVLVNKDRVEKKLSSPSAVIEFEGMDDIQNGFAGIIRAANLKITEHNRLVASFTAEQSKLTGELWKYLVETELKNTLADYSVEKTKLKSAIEGVSGSREKARQNVAATQIDIDQIETELTSVKPTVIAINKILKNFGFRSFSLDPACVGNSYRLIRSDGKDAKQTLSEGEKSFVTFLYFYHLLRGSITTSGITSDRIVVIDDPVSSLDSDVLFIVSSLIKELFAEVRKKGSHLKQIFVLTHNVHFHKEITYDQRRPADASLSDETFWIVRKPADYSTIEFHTSNPIRTSYQLLWAELKKFPVPALTLQNTMRRILENYFKILGGVDTYHLVGKFEGLEKVQCQSLISWVNDGSHYSPDELYVAIGDAMAASYQKIFFRIFKVTEHTAHYRMMMGIDYVDLDPDEPLGELQADVDEDQNLIGSVVDAAEQPIVVPALSAMHADPVVAALVPVPAAPPAEVVHPGVDSESP</sequence>
<dbReference type="InterPro" id="IPR027417">
    <property type="entry name" value="P-loop_NTPase"/>
</dbReference>
<feature type="domain" description="Protein CR006 P-loop" evidence="1">
    <location>
        <begin position="32"/>
        <end position="741"/>
    </location>
</feature>
<dbReference type="AlphaFoldDB" id="A0A3M2VRS2"/>
<dbReference type="SUPFAM" id="SSF52540">
    <property type="entry name" value="P-loop containing nucleoside triphosphate hydrolases"/>
    <property type="match status" value="1"/>
</dbReference>
<reference evidence="2 3" key="1">
    <citation type="submission" date="2018-08" db="EMBL/GenBank/DDBJ databases">
        <title>Recombination of ecologically and evolutionarily significant loci maintains genetic cohesion in the Pseudomonas syringae species complex.</title>
        <authorList>
            <person name="Dillon M."/>
            <person name="Thakur S."/>
            <person name="Almeida R.N.D."/>
            <person name="Weir B.S."/>
            <person name="Guttman D.S."/>
        </authorList>
    </citation>
    <scope>NUCLEOTIDE SEQUENCE [LARGE SCALE GENOMIC DNA]</scope>
    <source>
        <strain evidence="2 3">ICMP 3883</strain>
    </source>
</reference>
<evidence type="ECO:0000313" key="2">
    <source>
        <dbReference type="EMBL" id="RML41128.1"/>
    </source>
</evidence>
<gene>
    <name evidence="2" type="ORF">ALQ95_01078</name>
</gene>
<dbReference type="Gene3D" id="3.40.50.300">
    <property type="entry name" value="P-loop containing nucleotide triphosphate hydrolases"/>
    <property type="match status" value="1"/>
</dbReference>